<comment type="caution">
    <text evidence="2">The sequence shown here is derived from an EMBL/GenBank/DDBJ whole genome shotgun (WGS) entry which is preliminary data.</text>
</comment>
<evidence type="ECO:0000313" key="3">
    <source>
        <dbReference type="Proteomes" id="UP000619479"/>
    </source>
</evidence>
<proteinExistence type="predicted"/>
<accession>A0A919ILG4</accession>
<dbReference type="RefSeq" id="WP_203747019.1">
    <property type="nucleotide sequence ID" value="NZ_BAAAUC010000055.1"/>
</dbReference>
<dbReference type="Proteomes" id="UP000619479">
    <property type="component" value="Unassembled WGS sequence"/>
</dbReference>
<feature type="region of interest" description="Disordered" evidence="1">
    <location>
        <begin position="16"/>
        <end position="38"/>
    </location>
</feature>
<sequence length="107" mass="11967">MGERSADLIGTSEREVLRNRSRTSAVTTAQVRDQGRHIRGHPPYGYQLVRRIRAALEAGADLVVVTGWISEVQKERGQVLEVLNMPRPQPVARDEPGTDRGSRRPAR</sequence>
<evidence type="ECO:0000313" key="2">
    <source>
        <dbReference type="EMBL" id="GID68220.1"/>
    </source>
</evidence>
<feature type="compositionally biased region" description="Basic and acidic residues" evidence="1">
    <location>
        <begin position="92"/>
        <end position="107"/>
    </location>
</feature>
<organism evidence="2 3">
    <name type="scientific">Actinoplanes cyaneus</name>
    <dbReference type="NCBI Taxonomy" id="52696"/>
    <lineage>
        <taxon>Bacteria</taxon>
        <taxon>Bacillati</taxon>
        <taxon>Actinomycetota</taxon>
        <taxon>Actinomycetes</taxon>
        <taxon>Micromonosporales</taxon>
        <taxon>Micromonosporaceae</taxon>
        <taxon>Actinoplanes</taxon>
    </lineage>
</organism>
<name>A0A919ILG4_9ACTN</name>
<feature type="compositionally biased region" description="Polar residues" evidence="1">
    <location>
        <begin position="22"/>
        <end position="31"/>
    </location>
</feature>
<dbReference type="EMBL" id="BOMH01000045">
    <property type="protein sequence ID" value="GID68220.1"/>
    <property type="molecule type" value="Genomic_DNA"/>
</dbReference>
<gene>
    <name evidence="2" type="ORF">Acy02nite_61010</name>
</gene>
<reference evidence="2" key="1">
    <citation type="submission" date="2021-01" db="EMBL/GenBank/DDBJ databases">
        <title>Whole genome shotgun sequence of Actinoplanes cyaneus NBRC 14990.</title>
        <authorList>
            <person name="Komaki H."/>
            <person name="Tamura T."/>
        </authorList>
    </citation>
    <scope>NUCLEOTIDE SEQUENCE</scope>
    <source>
        <strain evidence="2">NBRC 14990</strain>
    </source>
</reference>
<protein>
    <submittedName>
        <fullName evidence="2">Uncharacterized protein</fullName>
    </submittedName>
</protein>
<dbReference type="AlphaFoldDB" id="A0A919ILG4"/>
<feature type="region of interest" description="Disordered" evidence="1">
    <location>
        <begin position="85"/>
        <end position="107"/>
    </location>
</feature>
<keyword evidence="3" id="KW-1185">Reference proteome</keyword>
<evidence type="ECO:0000256" key="1">
    <source>
        <dbReference type="SAM" id="MobiDB-lite"/>
    </source>
</evidence>